<keyword evidence="8" id="KW-1185">Reference proteome</keyword>
<dbReference type="PANTHER" id="PTHR31791">
    <property type="entry name" value="FRIGIDA-LIKE PROTEIN 3-RELATED"/>
    <property type="match status" value="1"/>
</dbReference>
<proteinExistence type="inferred from homology"/>
<keyword evidence="2" id="KW-0217">Developmental protein</keyword>
<feature type="region of interest" description="Disordered" evidence="6">
    <location>
        <begin position="953"/>
        <end position="1018"/>
    </location>
</feature>
<evidence type="ECO:0000256" key="2">
    <source>
        <dbReference type="ARBA" id="ARBA00022473"/>
    </source>
</evidence>
<dbReference type="STRING" id="210143.A0A1R3J7W9"/>
<accession>A0A1R3J7W9</accession>
<name>A0A1R3J7W9_COCAP</name>
<dbReference type="SUPFAM" id="SSF57997">
    <property type="entry name" value="Tropomyosin"/>
    <property type="match status" value="1"/>
</dbReference>
<organism evidence="7 8">
    <name type="scientific">Corchorus capsularis</name>
    <name type="common">Jute</name>
    <dbReference type="NCBI Taxonomy" id="210143"/>
    <lineage>
        <taxon>Eukaryota</taxon>
        <taxon>Viridiplantae</taxon>
        <taxon>Streptophyta</taxon>
        <taxon>Embryophyta</taxon>
        <taxon>Tracheophyta</taxon>
        <taxon>Spermatophyta</taxon>
        <taxon>Magnoliopsida</taxon>
        <taxon>eudicotyledons</taxon>
        <taxon>Gunneridae</taxon>
        <taxon>Pentapetalae</taxon>
        <taxon>rosids</taxon>
        <taxon>malvids</taxon>
        <taxon>Malvales</taxon>
        <taxon>Malvaceae</taxon>
        <taxon>Grewioideae</taxon>
        <taxon>Apeibeae</taxon>
        <taxon>Corchorus</taxon>
    </lineage>
</organism>
<feature type="coiled-coil region" evidence="5">
    <location>
        <begin position="274"/>
        <end position="430"/>
    </location>
</feature>
<evidence type="ECO:0000256" key="5">
    <source>
        <dbReference type="SAM" id="Coils"/>
    </source>
</evidence>
<feature type="compositionally biased region" description="Polar residues" evidence="6">
    <location>
        <begin position="953"/>
        <end position="967"/>
    </location>
</feature>
<feature type="region of interest" description="Disordered" evidence="6">
    <location>
        <begin position="557"/>
        <end position="580"/>
    </location>
</feature>
<dbReference type="PANTHER" id="PTHR31791:SF37">
    <property type="entry name" value="A_TM021B04.7 PROTEIN"/>
    <property type="match status" value="1"/>
</dbReference>
<dbReference type="EMBL" id="AWWV01008384">
    <property type="protein sequence ID" value="OMO90932.1"/>
    <property type="molecule type" value="Genomic_DNA"/>
</dbReference>
<dbReference type="Pfam" id="PF07899">
    <property type="entry name" value="Frigida"/>
    <property type="match status" value="1"/>
</dbReference>
<comment type="caution">
    <text evidence="7">The sequence shown here is derived from an EMBL/GenBank/DDBJ whole genome shotgun (WGS) entry which is preliminary data.</text>
</comment>
<evidence type="ECO:0000313" key="7">
    <source>
        <dbReference type="EMBL" id="OMO90932.1"/>
    </source>
</evidence>
<keyword evidence="4" id="KW-0287">Flowering</keyword>
<dbReference type="OrthoDB" id="1166041at2759"/>
<gene>
    <name evidence="7" type="ORF">CCACVL1_07249</name>
</gene>
<evidence type="ECO:0000256" key="3">
    <source>
        <dbReference type="ARBA" id="ARBA00022782"/>
    </source>
</evidence>
<evidence type="ECO:0000313" key="8">
    <source>
        <dbReference type="Proteomes" id="UP000188268"/>
    </source>
</evidence>
<dbReference type="AlphaFoldDB" id="A0A1R3J7W9"/>
<protein>
    <submittedName>
        <fullName evidence="7">Frigida-like protein</fullName>
    </submittedName>
</protein>
<evidence type="ECO:0000256" key="4">
    <source>
        <dbReference type="ARBA" id="ARBA00023089"/>
    </source>
</evidence>
<dbReference type="OMA" id="MKLAVEW"/>
<keyword evidence="3" id="KW-0221">Differentiation</keyword>
<dbReference type="InterPro" id="IPR012474">
    <property type="entry name" value="Frigida"/>
</dbReference>
<dbReference type="GO" id="GO:0009908">
    <property type="term" value="P:flower development"/>
    <property type="evidence" value="ECO:0007669"/>
    <property type="project" value="UniProtKB-KW"/>
</dbReference>
<dbReference type="GO" id="GO:0030154">
    <property type="term" value="P:cell differentiation"/>
    <property type="evidence" value="ECO:0007669"/>
    <property type="project" value="UniProtKB-KW"/>
</dbReference>
<comment type="similarity">
    <text evidence="1">Belongs to the Frigida family.</text>
</comment>
<keyword evidence="5" id="KW-0175">Coiled coil</keyword>
<evidence type="ECO:0000256" key="1">
    <source>
        <dbReference type="ARBA" id="ARBA00008956"/>
    </source>
</evidence>
<feature type="coiled-coil region" evidence="5">
    <location>
        <begin position="60"/>
        <end position="94"/>
    </location>
</feature>
<feature type="compositionally biased region" description="Polar residues" evidence="6">
    <location>
        <begin position="982"/>
        <end position="999"/>
    </location>
</feature>
<feature type="coiled-coil region" evidence="5">
    <location>
        <begin position="127"/>
        <end position="217"/>
    </location>
</feature>
<reference evidence="7 8" key="1">
    <citation type="submission" date="2013-09" db="EMBL/GenBank/DDBJ databases">
        <title>Corchorus capsularis genome sequencing.</title>
        <authorList>
            <person name="Alam M."/>
            <person name="Haque M.S."/>
            <person name="Islam M.S."/>
            <person name="Emdad E.M."/>
            <person name="Islam M.M."/>
            <person name="Ahmed B."/>
            <person name="Halim A."/>
            <person name="Hossen Q.M.M."/>
            <person name="Hossain M.Z."/>
            <person name="Ahmed R."/>
            <person name="Khan M.M."/>
            <person name="Islam R."/>
            <person name="Rashid M.M."/>
            <person name="Khan S.A."/>
            <person name="Rahman M.S."/>
            <person name="Alam M."/>
        </authorList>
    </citation>
    <scope>NUCLEOTIDE SEQUENCE [LARGE SCALE GENOMIC DNA]</scope>
    <source>
        <strain evidence="8">cv. CVL-1</strain>
        <tissue evidence="7">Whole seedling</tissue>
    </source>
</reference>
<dbReference type="Proteomes" id="UP000188268">
    <property type="component" value="Unassembled WGS sequence"/>
</dbReference>
<sequence length="1018" mass="115999">MEDIKKDALLGELRKENLRKSLEQVKAQASSVLLFTLEWNELQKHFDSVQSQIDERIKAAESKEKQRETLERVLAEKQDEIRLKENELSSLNSKIDMELKSTQSQLDSMRHVLNEYSSLYEIKKEDLDNVTKLIERYTSDLNSKKEELGCVQKLLTESGEKLKEKETKLVKLEEEIEKSRKGIDLNSEKVKVLQLLAEECEKKLQSEKKELGLVTARIVDCLNNIHLKNDELQQLQSSIEVKSREFEMIELDLVVKESLKNECDESFLSKKKELECLRNSIKECSDQLDLKQKELARSQELMEENYKQLHENEKILSSVKSLIQDYNEEIEAKEKEHTALRDHTAELLSKERELELLEKKIADLSMELNVRDIEFGSLQKLIKGSKKQVESTKKELGSLEAKVRAYSYDVELKERELNNLQMCIEDCRHELHFKEKKLSSVQVSIEGCSKQIKTGEEELTSIKHSIMECTKELDSKQKQLEAMQKSQKQLSDELESKEKQLGLMEKACNERQLEVDAKEKDLDLRKRSLEERFEKLEAEKRQFEARVKELQLEADAKAKSLDSRERSIEERSAKLEAEKSQFEARVKEFETRMSSGNPGSSFSHVPEITNTGTVNLNMPRQIKTERPEHFTISNADENSPVALPADATRDGTSLQGIPIEHLDEAGLRQNEVLDTLRISPDPAKFVLDLMLETFSQQQRKGGTGFEEVVLNTYVVVLEQLMQVPRLIQPNVKADAMKLATEWKAKMELNAENSVEVLCFLLFVAAFGLVSSFDRDQIFKLLGIAYQFQQARKVCQRLGLTDQIPGFISNLITRKQYIEAVRFVCAFGIKDKKFAPEKLLVDFLTHRIRVEHDSCEIGNSLPEVQKVIDGQIAALKIVKQCIMDCKLGSHIAVEEIETSIAKLSKKKMNMTFSMQAPSPAVLPQVQGWTNSNSGPFIPRNQPGATPTVQRQFQGGICASNSGSPLQELSNKRARTDGPAIRNYSPQAPTTTSPYVRSSPSPGLGVPRNQGASHRGNFGH</sequence>
<evidence type="ECO:0000256" key="6">
    <source>
        <dbReference type="SAM" id="MobiDB-lite"/>
    </source>
</evidence>
<feature type="region of interest" description="Disordered" evidence="6">
    <location>
        <begin position="592"/>
        <end position="612"/>
    </location>
</feature>
<dbReference type="Gramene" id="OMO90932">
    <property type="protein sequence ID" value="OMO90932"/>
    <property type="gene ID" value="CCACVL1_07249"/>
</dbReference>